<dbReference type="InterPro" id="IPR050510">
    <property type="entry name" value="Cation_transp_ATPase_P-type"/>
</dbReference>
<keyword evidence="7 9" id="KW-1133">Transmembrane helix</keyword>
<keyword evidence="3 9" id="KW-0812">Transmembrane</keyword>
<dbReference type="FunFam" id="3.40.50.1000:FF:000028">
    <property type="entry name" value="Calcium-transporting P-type ATPase, putative"/>
    <property type="match status" value="1"/>
</dbReference>
<dbReference type="NCBIfam" id="TIGR01494">
    <property type="entry name" value="ATPase_P-type"/>
    <property type="match status" value="2"/>
</dbReference>
<dbReference type="SUPFAM" id="SSF81660">
    <property type="entry name" value="Metal cation-transporting ATPase, ATP-binding domain N"/>
    <property type="match status" value="1"/>
</dbReference>
<sequence length="852" mass="92211">MLNESDIAALSGLADTEAAARLAAEGHNELPTGKPRSLLAIALDVVREPMFLLLLGSGGLYLLLGDVREALFLLFFVFVVMGITLYQERKTERVLEALRDLSSPRALVIRDGKELRIPGREVVRGDVLVLAEGDRVPADARLLWCRNLSADESLLTGESVPVRKRAVETAPPSARPGGDDLPFVYASTLIVQGKGVAVVETTGLDTEIGRIGKAVQALAEEPTPLQQETRRMVRLFATLGLGLCLIVVVAYGLLRGDWLNGLLAGLTMAMAILPEEFPVVLTVFLALGAWRIARARVLTRRMPVVETLGAATVLCVDKTGTLTQNRMSVSALAANGAYLDVSTERATLPDNFHELVEFAILASQRDPFDPMEKALRALGDTALARTEHLHADWTLAREYPLSSELLALSHVWRAPDREHYVIAAKGAPEAIADLCHFSPAQLKELGESIRALADRGLRVLGVARAEFRAEPLPGKQHDFDFVFLGLVGLADPIRPAVPEAVAACATAGIRVVMITGDYPGTARNIAGQIGLAPRAEIITGPELDRLSDEELRQRIRRVNLFARVVPEQKLRIVNALKANGEVVAMTGDGVNDAPALKAAHIGIAMGERGTDVAREAADLVLLDDDFSSIVAAVKLGRRVADNLRKATAYIIAVHVPIIGLSLLPVLLGWPLVLTPVHIVFLELIIDPTCSVVLEAEREEEGVMHRPPRPPGAPLFGRRLLFLGLMQGAGVLAIMLAIFGVTLYRGLGEYEARALTFTALVVANLALIFTNRSWSRGVVEILRTPNAALWWVVAGTVFFLALALYLPALRDLFRFNTLHAVDIAFCLAAGVLSIAWFEIFKAMRRRTAPSGSA</sequence>
<organism evidence="11 12">
    <name type="scientific">Candidatus Muproteobacteria bacterium RBG_16_65_34</name>
    <dbReference type="NCBI Taxonomy" id="1817760"/>
    <lineage>
        <taxon>Bacteria</taxon>
        <taxon>Pseudomonadati</taxon>
        <taxon>Pseudomonadota</taxon>
        <taxon>Candidatus Muproteobacteria</taxon>
    </lineage>
</organism>
<dbReference type="InterPro" id="IPR006068">
    <property type="entry name" value="ATPase_P-typ_cation-transptr_C"/>
</dbReference>
<evidence type="ECO:0000256" key="9">
    <source>
        <dbReference type="SAM" id="Phobius"/>
    </source>
</evidence>
<dbReference type="SMART" id="SM00831">
    <property type="entry name" value="Cation_ATPase_N"/>
    <property type="match status" value="1"/>
</dbReference>
<dbReference type="SUPFAM" id="SSF81665">
    <property type="entry name" value="Calcium ATPase, transmembrane domain M"/>
    <property type="match status" value="1"/>
</dbReference>
<dbReference type="EMBL" id="MFSU01000075">
    <property type="protein sequence ID" value="OGI46733.1"/>
    <property type="molecule type" value="Genomic_DNA"/>
</dbReference>
<dbReference type="InterPro" id="IPR059000">
    <property type="entry name" value="ATPase_P-type_domA"/>
</dbReference>
<evidence type="ECO:0000256" key="7">
    <source>
        <dbReference type="ARBA" id="ARBA00022989"/>
    </source>
</evidence>
<dbReference type="SUPFAM" id="SSF81653">
    <property type="entry name" value="Calcium ATPase, transduction domain A"/>
    <property type="match status" value="1"/>
</dbReference>
<evidence type="ECO:0000256" key="6">
    <source>
        <dbReference type="ARBA" id="ARBA00022967"/>
    </source>
</evidence>
<dbReference type="InterPro" id="IPR036412">
    <property type="entry name" value="HAD-like_sf"/>
</dbReference>
<dbReference type="InterPro" id="IPR001757">
    <property type="entry name" value="P_typ_ATPase"/>
</dbReference>
<dbReference type="Pfam" id="PF00690">
    <property type="entry name" value="Cation_ATPase_N"/>
    <property type="match status" value="1"/>
</dbReference>
<dbReference type="GO" id="GO:0030007">
    <property type="term" value="P:intracellular potassium ion homeostasis"/>
    <property type="evidence" value="ECO:0007669"/>
    <property type="project" value="TreeGrafter"/>
</dbReference>
<proteinExistence type="inferred from homology"/>
<dbReference type="PANTHER" id="PTHR43294">
    <property type="entry name" value="SODIUM/POTASSIUM-TRANSPORTING ATPASE SUBUNIT ALPHA"/>
    <property type="match status" value="1"/>
</dbReference>
<dbReference type="SFLD" id="SFLDS00003">
    <property type="entry name" value="Haloacid_Dehalogenase"/>
    <property type="match status" value="1"/>
</dbReference>
<dbReference type="SFLD" id="SFLDG00002">
    <property type="entry name" value="C1.7:_P-type_atpase_like"/>
    <property type="match status" value="1"/>
</dbReference>
<dbReference type="InterPro" id="IPR008250">
    <property type="entry name" value="ATPase_P-typ_transduc_dom_A_sf"/>
</dbReference>
<comment type="similarity">
    <text evidence="2">Belongs to the cation transport ATPase (P-type) (TC 3.A.3) family. Type IIA subfamily.</text>
</comment>
<comment type="caution">
    <text evidence="11">The sequence shown here is derived from an EMBL/GenBank/DDBJ whole genome shotgun (WGS) entry which is preliminary data.</text>
</comment>
<dbReference type="GO" id="GO:0006883">
    <property type="term" value="P:intracellular sodium ion homeostasis"/>
    <property type="evidence" value="ECO:0007669"/>
    <property type="project" value="TreeGrafter"/>
</dbReference>
<feature type="transmembrane region" description="Helical" evidence="9">
    <location>
        <begin position="817"/>
        <end position="836"/>
    </location>
</feature>
<feature type="transmembrane region" description="Helical" evidence="9">
    <location>
        <begin position="266"/>
        <end position="293"/>
    </location>
</feature>
<dbReference type="Pfam" id="PF00122">
    <property type="entry name" value="E1-E2_ATPase"/>
    <property type="match status" value="1"/>
</dbReference>
<dbReference type="STRING" id="1817760.A2151_02375"/>
<feature type="transmembrane region" description="Helical" evidence="9">
    <location>
        <begin position="719"/>
        <end position="743"/>
    </location>
</feature>
<dbReference type="AlphaFoldDB" id="A0A1F6TNN4"/>
<keyword evidence="5" id="KW-0067">ATP-binding</keyword>
<dbReference type="GO" id="GO:1902600">
    <property type="term" value="P:proton transmembrane transport"/>
    <property type="evidence" value="ECO:0007669"/>
    <property type="project" value="TreeGrafter"/>
</dbReference>
<dbReference type="Gene3D" id="3.40.50.1000">
    <property type="entry name" value="HAD superfamily/HAD-like"/>
    <property type="match status" value="2"/>
</dbReference>
<evidence type="ECO:0000313" key="11">
    <source>
        <dbReference type="EMBL" id="OGI46733.1"/>
    </source>
</evidence>
<dbReference type="InterPro" id="IPR023299">
    <property type="entry name" value="ATPase_P-typ_cyto_dom_N"/>
</dbReference>
<evidence type="ECO:0000256" key="2">
    <source>
        <dbReference type="ARBA" id="ARBA00005675"/>
    </source>
</evidence>
<dbReference type="InterPro" id="IPR023214">
    <property type="entry name" value="HAD_sf"/>
</dbReference>
<dbReference type="GO" id="GO:0005886">
    <property type="term" value="C:plasma membrane"/>
    <property type="evidence" value="ECO:0007669"/>
    <property type="project" value="TreeGrafter"/>
</dbReference>
<keyword evidence="6" id="KW-1278">Translocase</keyword>
<reference evidence="11 12" key="1">
    <citation type="journal article" date="2016" name="Nat. Commun.">
        <title>Thousands of microbial genomes shed light on interconnected biogeochemical processes in an aquifer system.</title>
        <authorList>
            <person name="Anantharaman K."/>
            <person name="Brown C.T."/>
            <person name="Hug L.A."/>
            <person name="Sharon I."/>
            <person name="Castelle C.J."/>
            <person name="Probst A.J."/>
            <person name="Thomas B.C."/>
            <person name="Singh A."/>
            <person name="Wilkins M.J."/>
            <person name="Karaoz U."/>
            <person name="Brodie E.L."/>
            <person name="Williams K.H."/>
            <person name="Hubbard S.S."/>
            <person name="Banfield J.F."/>
        </authorList>
    </citation>
    <scope>NUCLEOTIDE SEQUENCE [LARGE SCALE GENOMIC DNA]</scope>
</reference>
<dbReference type="Pfam" id="PF00702">
    <property type="entry name" value="Hydrolase"/>
    <property type="match status" value="1"/>
</dbReference>
<name>A0A1F6TNN4_9PROT</name>
<feature type="transmembrane region" description="Helical" evidence="9">
    <location>
        <begin position="788"/>
        <end position="805"/>
    </location>
</feature>
<dbReference type="InterPro" id="IPR044492">
    <property type="entry name" value="P_typ_ATPase_HD_dom"/>
</dbReference>
<dbReference type="InterPro" id="IPR023298">
    <property type="entry name" value="ATPase_P-typ_TM_dom_sf"/>
</dbReference>
<dbReference type="Pfam" id="PF00689">
    <property type="entry name" value="Cation_ATPase_C"/>
    <property type="match status" value="1"/>
</dbReference>
<dbReference type="Gene3D" id="1.20.1110.10">
    <property type="entry name" value="Calcium-transporting ATPase, transmembrane domain"/>
    <property type="match status" value="2"/>
</dbReference>
<dbReference type="InterPro" id="IPR004014">
    <property type="entry name" value="ATPase_P-typ_cation-transptr_N"/>
</dbReference>
<keyword evidence="8 9" id="KW-0472">Membrane</keyword>
<feature type="transmembrane region" description="Helical" evidence="9">
    <location>
        <begin position="749"/>
        <end position="768"/>
    </location>
</feature>
<dbReference type="SUPFAM" id="SSF56784">
    <property type="entry name" value="HAD-like"/>
    <property type="match status" value="1"/>
</dbReference>
<dbReference type="Gene3D" id="2.70.150.10">
    <property type="entry name" value="Calcium-transporting ATPase, cytoplasmic transduction domain A"/>
    <property type="match status" value="1"/>
</dbReference>
<feature type="transmembrane region" description="Helical" evidence="9">
    <location>
        <begin position="235"/>
        <end position="254"/>
    </location>
</feature>
<dbReference type="GO" id="GO:0036376">
    <property type="term" value="P:sodium ion export across plasma membrane"/>
    <property type="evidence" value="ECO:0007669"/>
    <property type="project" value="TreeGrafter"/>
</dbReference>
<evidence type="ECO:0000313" key="12">
    <source>
        <dbReference type="Proteomes" id="UP000178885"/>
    </source>
</evidence>
<feature type="transmembrane region" description="Helical" evidence="9">
    <location>
        <begin position="675"/>
        <end position="695"/>
    </location>
</feature>
<keyword evidence="4" id="KW-0547">Nucleotide-binding</keyword>
<dbReference type="GO" id="GO:0005391">
    <property type="term" value="F:P-type sodium:potassium-exchanging transporter activity"/>
    <property type="evidence" value="ECO:0007669"/>
    <property type="project" value="TreeGrafter"/>
</dbReference>
<dbReference type="InterPro" id="IPR018303">
    <property type="entry name" value="ATPase_P-typ_P_site"/>
</dbReference>
<dbReference type="Gene3D" id="3.40.1110.10">
    <property type="entry name" value="Calcium-transporting ATPase, cytoplasmic domain N"/>
    <property type="match status" value="2"/>
</dbReference>
<dbReference type="PRINTS" id="PR00120">
    <property type="entry name" value="HATPASE"/>
</dbReference>
<dbReference type="Proteomes" id="UP000178885">
    <property type="component" value="Unassembled WGS sequence"/>
</dbReference>
<evidence type="ECO:0000256" key="5">
    <source>
        <dbReference type="ARBA" id="ARBA00022840"/>
    </source>
</evidence>
<evidence type="ECO:0000256" key="8">
    <source>
        <dbReference type="ARBA" id="ARBA00023136"/>
    </source>
</evidence>
<comment type="subcellular location">
    <subcellularLocation>
        <location evidence="1">Membrane</location>
        <topology evidence="1">Multi-pass membrane protein</topology>
    </subcellularLocation>
</comment>
<feature type="transmembrane region" description="Helical" evidence="9">
    <location>
        <begin position="70"/>
        <end position="86"/>
    </location>
</feature>
<evidence type="ECO:0000259" key="10">
    <source>
        <dbReference type="SMART" id="SM00831"/>
    </source>
</evidence>
<dbReference type="GO" id="GO:1990573">
    <property type="term" value="P:potassium ion import across plasma membrane"/>
    <property type="evidence" value="ECO:0007669"/>
    <property type="project" value="TreeGrafter"/>
</dbReference>
<dbReference type="GO" id="GO:0005524">
    <property type="term" value="F:ATP binding"/>
    <property type="evidence" value="ECO:0007669"/>
    <property type="project" value="UniProtKB-KW"/>
</dbReference>
<feature type="transmembrane region" description="Helical" evidence="9">
    <location>
        <begin position="646"/>
        <end position="669"/>
    </location>
</feature>
<gene>
    <name evidence="11" type="ORF">A2151_02375</name>
</gene>
<evidence type="ECO:0000256" key="3">
    <source>
        <dbReference type="ARBA" id="ARBA00022692"/>
    </source>
</evidence>
<dbReference type="SFLD" id="SFLDF00027">
    <property type="entry name" value="p-type_atpase"/>
    <property type="match status" value="1"/>
</dbReference>
<evidence type="ECO:0000256" key="4">
    <source>
        <dbReference type="ARBA" id="ARBA00022741"/>
    </source>
</evidence>
<feature type="domain" description="Cation-transporting P-type ATPase N-terminal" evidence="10">
    <location>
        <begin position="3"/>
        <end position="66"/>
    </location>
</feature>
<dbReference type="PRINTS" id="PR00119">
    <property type="entry name" value="CATATPASE"/>
</dbReference>
<protein>
    <submittedName>
        <fullName evidence="11">ATPase</fullName>
    </submittedName>
</protein>
<evidence type="ECO:0000256" key="1">
    <source>
        <dbReference type="ARBA" id="ARBA00004141"/>
    </source>
</evidence>
<accession>A0A1F6TNN4</accession>
<dbReference type="GO" id="GO:0016887">
    <property type="term" value="F:ATP hydrolysis activity"/>
    <property type="evidence" value="ECO:0007669"/>
    <property type="project" value="InterPro"/>
</dbReference>
<dbReference type="PANTHER" id="PTHR43294:SF20">
    <property type="entry name" value="P-TYPE ATPASE"/>
    <property type="match status" value="1"/>
</dbReference>
<dbReference type="PROSITE" id="PS00154">
    <property type="entry name" value="ATPASE_E1_E2"/>
    <property type="match status" value="1"/>
</dbReference>